<comment type="caution">
    <text evidence="2">The sequence shown here is derived from an EMBL/GenBank/DDBJ whole genome shotgun (WGS) entry which is preliminary data.</text>
</comment>
<name>A0A916F8Y5_9PROT</name>
<dbReference type="EMBL" id="CAJNBL010000018">
    <property type="protein sequence ID" value="CAE6714887.1"/>
    <property type="molecule type" value="Genomic_DNA"/>
</dbReference>
<reference evidence="2" key="1">
    <citation type="submission" date="2021-02" db="EMBL/GenBank/DDBJ databases">
        <authorList>
            <person name="Han P."/>
        </authorList>
    </citation>
    <scope>NUCLEOTIDE SEQUENCE</scope>
    <source>
        <strain evidence="2">Candidatus Nitrotoga sp. ZN8</strain>
    </source>
</reference>
<sequence length="75" mass="8351">MEIPVLLAGPEWNAGTQELKNNFMITINILPEIACLSDGTERYCACSSHEPTGDANEPDPSNNRPDHRNDRKKTL</sequence>
<keyword evidence="3" id="KW-1185">Reference proteome</keyword>
<gene>
    <name evidence="2" type="ORF">NTGZN8_250005</name>
</gene>
<feature type="compositionally biased region" description="Basic and acidic residues" evidence="1">
    <location>
        <begin position="64"/>
        <end position="75"/>
    </location>
</feature>
<evidence type="ECO:0000256" key="1">
    <source>
        <dbReference type="SAM" id="MobiDB-lite"/>
    </source>
</evidence>
<protein>
    <submittedName>
        <fullName evidence="2">Uncharacterized protein</fullName>
    </submittedName>
</protein>
<dbReference type="Proteomes" id="UP000675882">
    <property type="component" value="Unassembled WGS sequence"/>
</dbReference>
<evidence type="ECO:0000313" key="2">
    <source>
        <dbReference type="EMBL" id="CAE6714887.1"/>
    </source>
</evidence>
<organism evidence="2 3">
    <name type="scientific">Candidatus Nitrotoga fabula</name>
    <dbReference type="NCBI Taxonomy" id="2182327"/>
    <lineage>
        <taxon>Bacteria</taxon>
        <taxon>Pseudomonadati</taxon>
        <taxon>Pseudomonadota</taxon>
        <taxon>Betaproteobacteria</taxon>
        <taxon>Nitrosomonadales</taxon>
        <taxon>Gallionellaceae</taxon>
        <taxon>Candidatus Nitrotoga</taxon>
    </lineage>
</organism>
<accession>A0A916F8Y5</accession>
<dbReference type="AlphaFoldDB" id="A0A916F8Y5"/>
<feature type="region of interest" description="Disordered" evidence="1">
    <location>
        <begin position="46"/>
        <end position="75"/>
    </location>
</feature>
<evidence type="ECO:0000313" key="3">
    <source>
        <dbReference type="Proteomes" id="UP000675882"/>
    </source>
</evidence>
<proteinExistence type="predicted"/>